<dbReference type="Proteomes" id="UP000054023">
    <property type="component" value="Unassembled WGS sequence"/>
</dbReference>
<dbReference type="GO" id="GO:0008324">
    <property type="term" value="F:monoatomic cation transmembrane transporter activity"/>
    <property type="evidence" value="ECO:0007669"/>
    <property type="project" value="InterPro"/>
</dbReference>
<evidence type="ECO:0000256" key="5">
    <source>
        <dbReference type="ARBA" id="ARBA00022989"/>
    </source>
</evidence>
<evidence type="ECO:0000313" key="12">
    <source>
        <dbReference type="Proteomes" id="UP000546252"/>
    </source>
</evidence>
<reference evidence="10 12" key="3">
    <citation type="submission" date="2020-08" db="EMBL/GenBank/DDBJ databases">
        <title>Sequencing the genomes of 1000 actinobacteria strains.</title>
        <authorList>
            <person name="Klenk H.-P."/>
        </authorList>
    </citation>
    <scope>NUCLEOTIDE SEQUENCE [LARGE SCALE GENOMIC DNA]</scope>
    <source>
        <strain evidence="10 12">DSM 19081</strain>
    </source>
</reference>
<feature type="transmembrane region" description="Helical" evidence="8">
    <location>
        <begin position="149"/>
        <end position="173"/>
    </location>
</feature>
<dbReference type="OrthoDB" id="9810952at2"/>
<evidence type="ECO:0000256" key="4">
    <source>
        <dbReference type="ARBA" id="ARBA00022692"/>
    </source>
</evidence>
<keyword evidence="2" id="KW-0813">Transport</keyword>
<comment type="caution">
    <text evidence="9">The sequence shown here is derived from an EMBL/GenBank/DDBJ whole genome shotgun (WGS) entry which is preliminary data.</text>
</comment>
<keyword evidence="4 8" id="KW-0812">Transmembrane</keyword>
<dbReference type="InterPro" id="IPR003445">
    <property type="entry name" value="Cat_transpt"/>
</dbReference>
<evidence type="ECO:0000313" key="11">
    <source>
        <dbReference type="Proteomes" id="UP000054023"/>
    </source>
</evidence>
<comment type="subcellular location">
    <subcellularLocation>
        <location evidence="1">Cell membrane</location>
        <topology evidence="1">Multi-pass membrane protein</topology>
    </subcellularLocation>
</comment>
<dbReference type="RefSeq" id="WP_058889608.1">
    <property type="nucleotide sequence ID" value="NZ_BAAAKT010000004.1"/>
</dbReference>
<feature type="transmembrane region" description="Helical" evidence="8">
    <location>
        <begin position="66"/>
        <end position="85"/>
    </location>
</feature>
<feature type="transmembrane region" description="Helical" evidence="8">
    <location>
        <begin position="214"/>
        <end position="237"/>
    </location>
</feature>
<dbReference type="AlphaFoldDB" id="A0A0W8ICB6"/>
<evidence type="ECO:0000256" key="7">
    <source>
        <dbReference type="ARBA" id="ARBA00023136"/>
    </source>
</evidence>
<evidence type="ECO:0000313" key="10">
    <source>
        <dbReference type="EMBL" id="MBA8922430.1"/>
    </source>
</evidence>
<evidence type="ECO:0000313" key="9">
    <source>
        <dbReference type="EMBL" id="KUG57589.1"/>
    </source>
</evidence>
<sequence length="469" mass="49714">MSSAAQTESGTGRRTGPWTYLKRWLGRLTGTSPARAAMLIFGVTIAVFASLLNMPWATASGSSATFHDALFVATSAVTVTGLTPVNTAEHWSFAGELVILIGIQVGGLGIITIAALLAISVTRNLGLRTRLVAQEGGISTGSMGETGQVIRTVVICSAVVEALLMLVLIPRFIQINGDISSGVWDGTFYAISAFNNAGFVAHAEGFAGFGNDPVVIWTIMVGVFLGSLGFPVLFMLWTNRWHVRRWNLHTKLTLEVTLLLMVIGAVLYGVMEWSNSSTIGDMSVAEKLQNSLFASVNMRSGGFSVVESNLQNSETMLISDALMFAGGGSASTAGGIKVTTIAVIWLAFLAEARGDTESTAHGRTIPPSAVRVAVSVVAMGATLVLISTVWLMYITGLDMGRPLYESVSAFATVGLTSGLTEDLPPEGLYVLAALMFAGRVGIITFAASLTVRQRSRVRYRYPEGRPMIG</sequence>
<feature type="transmembrane region" description="Helical" evidence="8">
    <location>
        <begin position="97"/>
        <end position="121"/>
    </location>
</feature>
<feature type="transmembrane region" description="Helical" evidence="8">
    <location>
        <begin position="321"/>
        <end position="348"/>
    </location>
</feature>
<organism evidence="9 11">
    <name type="scientific">Nesterenkonia jeotgali</name>
    <dbReference type="NCBI Taxonomy" id="317018"/>
    <lineage>
        <taxon>Bacteria</taxon>
        <taxon>Bacillati</taxon>
        <taxon>Actinomycetota</taxon>
        <taxon>Actinomycetes</taxon>
        <taxon>Micrococcales</taxon>
        <taxon>Micrococcaceae</taxon>
        <taxon>Nesterenkonia</taxon>
    </lineage>
</organism>
<keyword evidence="11" id="KW-1185">Reference proteome</keyword>
<keyword evidence="3" id="KW-1003">Cell membrane</keyword>
<keyword evidence="7 8" id="KW-0472">Membrane</keyword>
<dbReference type="Proteomes" id="UP000546252">
    <property type="component" value="Unassembled WGS sequence"/>
</dbReference>
<dbReference type="Pfam" id="PF02386">
    <property type="entry name" value="TrkH"/>
    <property type="match status" value="1"/>
</dbReference>
<dbReference type="EMBL" id="LQBM01000005">
    <property type="protein sequence ID" value="KUG57589.1"/>
    <property type="molecule type" value="Genomic_DNA"/>
</dbReference>
<dbReference type="GO" id="GO:0030001">
    <property type="term" value="P:metal ion transport"/>
    <property type="evidence" value="ECO:0007669"/>
    <property type="project" value="UniProtKB-ARBA"/>
</dbReference>
<reference evidence="11" key="1">
    <citation type="submission" date="2015-12" db="EMBL/GenBank/DDBJ databases">
        <authorList>
            <person name="Nair G.R."/>
            <person name="Kaur G."/>
            <person name="Mayilraj S."/>
        </authorList>
    </citation>
    <scope>NUCLEOTIDE SEQUENCE [LARGE SCALE GENOMIC DNA]</scope>
    <source>
        <strain evidence="11">CD08_7</strain>
    </source>
</reference>
<feature type="transmembrane region" description="Helical" evidence="8">
    <location>
        <begin position="34"/>
        <end position="54"/>
    </location>
</feature>
<feature type="transmembrane region" description="Helical" evidence="8">
    <location>
        <begin position="252"/>
        <end position="271"/>
    </location>
</feature>
<feature type="transmembrane region" description="Helical" evidence="8">
    <location>
        <begin position="428"/>
        <end position="451"/>
    </location>
</feature>
<gene>
    <name evidence="9" type="ORF">AVL63_13205</name>
    <name evidence="10" type="ORF">HNR24_002363</name>
</gene>
<dbReference type="GO" id="GO:0005886">
    <property type="term" value="C:plasma membrane"/>
    <property type="evidence" value="ECO:0007669"/>
    <property type="project" value="UniProtKB-SubCell"/>
</dbReference>
<evidence type="ECO:0000256" key="3">
    <source>
        <dbReference type="ARBA" id="ARBA00022475"/>
    </source>
</evidence>
<dbReference type="PANTHER" id="PTHR32024:SF1">
    <property type="entry name" value="KTR SYSTEM POTASSIUM UPTAKE PROTEIN B"/>
    <property type="match status" value="1"/>
</dbReference>
<dbReference type="PANTHER" id="PTHR32024">
    <property type="entry name" value="TRK SYSTEM POTASSIUM UPTAKE PROTEIN TRKG-RELATED"/>
    <property type="match status" value="1"/>
</dbReference>
<feature type="transmembrane region" description="Helical" evidence="8">
    <location>
        <begin position="369"/>
        <end position="393"/>
    </location>
</feature>
<evidence type="ECO:0000256" key="2">
    <source>
        <dbReference type="ARBA" id="ARBA00022448"/>
    </source>
</evidence>
<evidence type="ECO:0000256" key="6">
    <source>
        <dbReference type="ARBA" id="ARBA00023065"/>
    </source>
</evidence>
<dbReference type="STRING" id="317018.AVL63_13205"/>
<evidence type="ECO:0000256" key="1">
    <source>
        <dbReference type="ARBA" id="ARBA00004651"/>
    </source>
</evidence>
<proteinExistence type="predicted"/>
<name>A0A0W8ICB6_9MICC</name>
<dbReference type="EMBL" id="JACJIH010000001">
    <property type="protein sequence ID" value="MBA8922430.1"/>
    <property type="molecule type" value="Genomic_DNA"/>
</dbReference>
<keyword evidence="5 8" id="KW-1133">Transmembrane helix</keyword>
<protein>
    <submittedName>
        <fullName evidence="9">Potassium transporter Trk</fullName>
    </submittedName>
    <submittedName>
        <fullName evidence="10">Trk-type K+ transport system membrane component</fullName>
    </submittedName>
</protein>
<accession>A0A0W8ICB6</accession>
<evidence type="ECO:0000256" key="8">
    <source>
        <dbReference type="SAM" id="Phobius"/>
    </source>
</evidence>
<keyword evidence="6" id="KW-0406">Ion transport</keyword>
<reference evidence="9" key="2">
    <citation type="submission" date="2015-12" db="EMBL/GenBank/DDBJ databases">
        <authorList>
            <person name="Shamseldin A."/>
            <person name="Moawad H."/>
            <person name="Abd El-Rahim W.M."/>
            <person name="Sadowsky M.J."/>
        </authorList>
    </citation>
    <scope>NUCLEOTIDE SEQUENCE [LARGE SCALE GENOMIC DNA]</scope>
    <source>
        <strain evidence="9">CD08_7</strain>
    </source>
</reference>